<evidence type="ECO:0000313" key="3">
    <source>
        <dbReference type="Proteomes" id="UP001596112"/>
    </source>
</evidence>
<dbReference type="EMBL" id="JBHSNZ010000038">
    <property type="protein sequence ID" value="MFC5812644.1"/>
    <property type="molecule type" value="Genomic_DNA"/>
</dbReference>
<name>A0ABW1BI94_9ACTN</name>
<organism evidence="2 3">
    <name type="scientific">Streptomyces heilongjiangensis</name>
    <dbReference type="NCBI Taxonomy" id="945052"/>
    <lineage>
        <taxon>Bacteria</taxon>
        <taxon>Bacillati</taxon>
        <taxon>Actinomycetota</taxon>
        <taxon>Actinomycetes</taxon>
        <taxon>Kitasatosporales</taxon>
        <taxon>Streptomycetaceae</taxon>
        <taxon>Streptomyces</taxon>
    </lineage>
</organism>
<protein>
    <submittedName>
        <fullName evidence="2">Uncharacterized protein</fullName>
    </submittedName>
</protein>
<sequence>MNNGENGNMGGLDLRTALLLFVGGAATYIAFIHPAFGIAILVGVGVMTILHILLK</sequence>
<gene>
    <name evidence="2" type="ORF">ACFQGO_34935</name>
</gene>
<evidence type="ECO:0000313" key="2">
    <source>
        <dbReference type="EMBL" id="MFC5812644.1"/>
    </source>
</evidence>
<dbReference type="RefSeq" id="WP_272172160.1">
    <property type="nucleotide sequence ID" value="NZ_JAQOSL010000046.1"/>
</dbReference>
<reference evidence="3" key="1">
    <citation type="journal article" date="2019" name="Int. J. Syst. Evol. Microbiol.">
        <title>The Global Catalogue of Microorganisms (GCM) 10K type strain sequencing project: providing services to taxonomists for standard genome sequencing and annotation.</title>
        <authorList>
            <consortium name="The Broad Institute Genomics Platform"/>
            <consortium name="The Broad Institute Genome Sequencing Center for Infectious Disease"/>
            <person name="Wu L."/>
            <person name="Ma J."/>
        </authorList>
    </citation>
    <scope>NUCLEOTIDE SEQUENCE [LARGE SCALE GENOMIC DNA]</scope>
    <source>
        <strain evidence="3">JCM 9918</strain>
    </source>
</reference>
<dbReference type="Proteomes" id="UP001596112">
    <property type="component" value="Unassembled WGS sequence"/>
</dbReference>
<accession>A0ABW1BI94</accession>
<proteinExistence type="predicted"/>
<keyword evidence="1" id="KW-0472">Membrane</keyword>
<keyword evidence="3" id="KW-1185">Reference proteome</keyword>
<keyword evidence="1" id="KW-1133">Transmembrane helix</keyword>
<evidence type="ECO:0000256" key="1">
    <source>
        <dbReference type="SAM" id="Phobius"/>
    </source>
</evidence>
<comment type="caution">
    <text evidence="2">The sequence shown here is derived from an EMBL/GenBank/DDBJ whole genome shotgun (WGS) entry which is preliminary data.</text>
</comment>
<feature type="transmembrane region" description="Helical" evidence="1">
    <location>
        <begin position="36"/>
        <end position="54"/>
    </location>
</feature>
<keyword evidence="1" id="KW-0812">Transmembrane</keyword>